<evidence type="ECO:0000313" key="7">
    <source>
        <dbReference type="EMBL" id="PTX48638.1"/>
    </source>
</evidence>
<feature type="domain" description="Glycoside hydrolase family 3 N-terminal" evidence="6">
    <location>
        <begin position="30"/>
        <end position="294"/>
    </location>
</feature>
<dbReference type="NCBIfam" id="NF003740">
    <property type="entry name" value="PRK05337.1"/>
    <property type="match status" value="1"/>
</dbReference>
<keyword evidence="8" id="KW-1185">Reference proteome</keyword>
<dbReference type="InterPro" id="IPR036962">
    <property type="entry name" value="Glyco_hydro_3_N_sf"/>
</dbReference>
<dbReference type="SUPFAM" id="SSF51445">
    <property type="entry name" value="(Trans)glycosidases"/>
    <property type="match status" value="1"/>
</dbReference>
<dbReference type="AlphaFoldDB" id="A0A2T6AXV3"/>
<keyword evidence="5" id="KW-0326">Glycosidase</keyword>
<dbReference type="EC" id="3.2.1.52" evidence="3"/>
<evidence type="ECO:0000313" key="8">
    <source>
        <dbReference type="Proteomes" id="UP000244224"/>
    </source>
</evidence>
<comment type="caution">
    <text evidence="7">The sequence shown here is derived from an EMBL/GenBank/DDBJ whole genome shotgun (WGS) entry which is preliminary data.</text>
</comment>
<dbReference type="PROSITE" id="PS00775">
    <property type="entry name" value="GLYCOSYL_HYDROL_F3"/>
    <property type="match status" value="1"/>
</dbReference>
<comment type="similarity">
    <text evidence="2">Belongs to the glycosyl hydrolase 3 family.</text>
</comment>
<sequence>MTHGATVFGCAGPVLLPEEKAFYRAADPLGFILFARNVETPEQVARLAADLRDAVGRDALVFVDQEGGRVQRLRAPHWSEWLPPLDAVARAGAGAARMMWLRARLIAAELRAVGIDGNCAPCLDIATDVTHPFLRNRCYGTDPATVIAMGRATADGHLAGGVLPVMKHMPGHGRASADTHHDLPTVATDADTLRQTDFAAFRALNDLPAAMTAHIVFSAFDSEPATCSAAMMRVVREEIGFGGLILSDDLNMQALPGTLGERAARAVAAGCDIALHCKGDMAEMQAVAAAAGQLTREGQARAEAMLAARKAPEPADLPVLRAEHDALIGGADG</sequence>
<dbReference type="InterPro" id="IPR050226">
    <property type="entry name" value="NagZ_Beta-hexosaminidase"/>
</dbReference>
<evidence type="ECO:0000256" key="4">
    <source>
        <dbReference type="ARBA" id="ARBA00022801"/>
    </source>
</evidence>
<dbReference type="GO" id="GO:0009254">
    <property type="term" value="P:peptidoglycan turnover"/>
    <property type="evidence" value="ECO:0007669"/>
    <property type="project" value="TreeGrafter"/>
</dbReference>
<dbReference type="Pfam" id="PF00933">
    <property type="entry name" value="Glyco_hydro_3"/>
    <property type="match status" value="1"/>
</dbReference>
<dbReference type="EMBL" id="QBKP01000009">
    <property type="protein sequence ID" value="PTX48638.1"/>
    <property type="molecule type" value="Genomic_DNA"/>
</dbReference>
<dbReference type="OrthoDB" id="9786661at2"/>
<evidence type="ECO:0000259" key="6">
    <source>
        <dbReference type="Pfam" id="PF00933"/>
    </source>
</evidence>
<comment type="catalytic activity">
    <reaction evidence="1">
        <text>Hydrolysis of terminal non-reducing N-acetyl-D-hexosamine residues in N-acetyl-beta-D-hexosaminides.</text>
        <dbReference type="EC" id="3.2.1.52"/>
    </reaction>
</comment>
<organism evidence="7 8">
    <name type="scientific">Gemmobacter caeni</name>
    <dbReference type="NCBI Taxonomy" id="589035"/>
    <lineage>
        <taxon>Bacteria</taxon>
        <taxon>Pseudomonadati</taxon>
        <taxon>Pseudomonadota</taxon>
        <taxon>Alphaproteobacteria</taxon>
        <taxon>Rhodobacterales</taxon>
        <taxon>Paracoccaceae</taxon>
        <taxon>Gemmobacter</taxon>
    </lineage>
</organism>
<accession>A0A2T6AXV3</accession>
<dbReference type="Gene3D" id="3.20.20.300">
    <property type="entry name" value="Glycoside hydrolase, family 3, N-terminal domain"/>
    <property type="match status" value="1"/>
</dbReference>
<dbReference type="InterPro" id="IPR001764">
    <property type="entry name" value="Glyco_hydro_3_N"/>
</dbReference>
<dbReference type="InterPro" id="IPR017853">
    <property type="entry name" value="GH"/>
</dbReference>
<proteinExistence type="inferred from homology"/>
<evidence type="ECO:0000256" key="1">
    <source>
        <dbReference type="ARBA" id="ARBA00001231"/>
    </source>
</evidence>
<dbReference type="GO" id="GO:0005975">
    <property type="term" value="P:carbohydrate metabolic process"/>
    <property type="evidence" value="ECO:0007669"/>
    <property type="project" value="InterPro"/>
</dbReference>
<dbReference type="PANTHER" id="PTHR30480">
    <property type="entry name" value="BETA-HEXOSAMINIDASE-RELATED"/>
    <property type="match status" value="1"/>
</dbReference>
<evidence type="ECO:0000256" key="2">
    <source>
        <dbReference type="ARBA" id="ARBA00005336"/>
    </source>
</evidence>
<dbReference type="InterPro" id="IPR019800">
    <property type="entry name" value="Glyco_hydro_3_AS"/>
</dbReference>
<keyword evidence="4" id="KW-0378">Hydrolase</keyword>
<protein>
    <recommendedName>
        <fullName evidence="3">beta-N-acetylhexosaminidase</fullName>
        <ecNumber evidence="3">3.2.1.52</ecNumber>
    </recommendedName>
</protein>
<dbReference type="RefSeq" id="WP_108129488.1">
    <property type="nucleotide sequence ID" value="NZ_QBKP01000009.1"/>
</dbReference>
<evidence type="ECO:0000256" key="3">
    <source>
        <dbReference type="ARBA" id="ARBA00012663"/>
    </source>
</evidence>
<gene>
    <name evidence="7" type="ORF">C8N34_109146</name>
</gene>
<dbReference type="Proteomes" id="UP000244224">
    <property type="component" value="Unassembled WGS sequence"/>
</dbReference>
<dbReference type="PANTHER" id="PTHR30480:SF13">
    <property type="entry name" value="BETA-HEXOSAMINIDASE"/>
    <property type="match status" value="1"/>
</dbReference>
<reference evidence="7 8" key="1">
    <citation type="submission" date="2018-04" db="EMBL/GenBank/DDBJ databases">
        <title>Genomic Encyclopedia of Archaeal and Bacterial Type Strains, Phase II (KMG-II): from individual species to whole genera.</title>
        <authorList>
            <person name="Goeker M."/>
        </authorList>
    </citation>
    <scope>NUCLEOTIDE SEQUENCE [LARGE SCALE GENOMIC DNA]</scope>
    <source>
        <strain evidence="7 8">DSM 21823</strain>
    </source>
</reference>
<name>A0A2T6AXV3_9RHOB</name>
<evidence type="ECO:0000256" key="5">
    <source>
        <dbReference type="ARBA" id="ARBA00023295"/>
    </source>
</evidence>
<dbReference type="GO" id="GO:0004563">
    <property type="term" value="F:beta-N-acetylhexosaminidase activity"/>
    <property type="evidence" value="ECO:0007669"/>
    <property type="project" value="UniProtKB-EC"/>
</dbReference>